<dbReference type="Gene3D" id="3.90.640.20">
    <property type="entry name" value="Heat-shock cognate protein, ATPase"/>
    <property type="match status" value="1"/>
</dbReference>
<dbReference type="Proteomes" id="UP000465601">
    <property type="component" value="Unassembled WGS sequence"/>
</dbReference>
<keyword evidence="2" id="KW-0812">Transmembrane</keyword>
<evidence type="ECO:0000256" key="2">
    <source>
        <dbReference type="SAM" id="Phobius"/>
    </source>
</evidence>
<organism evidence="4 5">
    <name type="scientific">Alkaliphilus serpentinus</name>
    <dbReference type="NCBI Taxonomy" id="1482731"/>
    <lineage>
        <taxon>Bacteria</taxon>
        <taxon>Bacillati</taxon>
        <taxon>Bacillota</taxon>
        <taxon>Clostridia</taxon>
        <taxon>Peptostreptococcales</taxon>
        <taxon>Natronincolaceae</taxon>
        <taxon>Alkaliphilus</taxon>
    </lineage>
</organism>
<dbReference type="RefSeq" id="WP_151865699.1">
    <property type="nucleotide sequence ID" value="NZ_WBZB01000020.1"/>
</dbReference>
<name>A0A833HP60_9FIRM</name>
<dbReference type="InterPro" id="IPR021729">
    <property type="entry name" value="DUF3298"/>
</dbReference>
<dbReference type="PROSITE" id="PS51257">
    <property type="entry name" value="PROKAR_LIPOPROTEIN"/>
    <property type="match status" value="1"/>
</dbReference>
<keyword evidence="5" id="KW-1185">Reference proteome</keyword>
<feature type="domain" description="DUF3298" evidence="3">
    <location>
        <begin position="216"/>
        <end position="282"/>
    </location>
</feature>
<feature type="compositionally biased region" description="Low complexity" evidence="1">
    <location>
        <begin position="55"/>
        <end position="66"/>
    </location>
</feature>
<comment type="caution">
    <text evidence="4">The sequence shown here is derived from an EMBL/GenBank/DDBJ whole genome shotgun (WGS) entry which is preliminary data.</text>
</comment>
<protein>
    <submittedName>
        <fullName evidence="4">DUF3298 domain-containing protein</fullName>
    </submittedName>
</protein>
<dbReference type="EMBL" id="WBZB01000020">
    <property type="protein sequence ID" value="KAB3530324.1"/>
    <property type="molecule type" value="Genomic_DNA"/>
</dbReference>
<dbReference type="OrthoDB" id="1952913at2"/>
<accession>A0A833HP60</accession>
<gene>
    <name evidence="4" type="ORF">F8153_07150</name>
</gene>
<feature type="region of interest" description="Disordered" evidence="1">
    <location>
        <begin position="29"/>
        <end position="71"/>
    </location>
</feature>
<keyword evidence="2" id="KW-0472">Membrane</keyword>
<dbReference type="AlphaFoldDB" id="A0A833HP60"/>
<evidence type="ECO:0000313" key="5">
    <source>
        <dbReference type="Proteomes" id="UP000465601"/>
    </source>
</evidence>
<feature type="transmembrane region" description="Helical" evidence="2">
    <location>
        <begin position="7"/>
        <end position="24"/>
    </location>
</feature>
<proteinExistence type="predicted"/>
<evidence type="ECO:0000259" key="3">
    <source>
        <dbReference type="Pfam" id="PF11738"/>
    </source>
</evidence>
<dbReference type="Pfam" id="PF11738">
    <property type="entry name" value="DUF3298"/>
    <property type="match status" value="1"/>
</dbReference>
<sequence>MLRLNRFLIIVLVIMMSFSMLLTGCSPKEENTAGEPDTGENIVSAPEADDPSNSTEEPTTDPTQPEEASHRKKVFAPVEISYVIPNPIDITYEDVNNAGKSSERRFKIVGLKNKEVEEGINQVIVDIFEGFKSNDLPPYRGIKAVIPDSSMVIHSNIDGHIPFNYNNVISVCIYSHTAYASPTKRGGTPLSNNPQYVNQIEGVTLDLNTGEKLKLKDIFADNVDYISILNDHITKAINQSNATDEGYFITQYPDFKLVAPFKGITEDQKFYLNNSGLTLVFDYRNPEFDNRFNATTIYIDFYEIKENLAITERFYNEGVNLFEKDQNNKEFLQGGPRDFFNESKFEVFGNLELHSFMSYPNTLPENILEIIMELPSSYQGYIDELSKSEEKVFADQYISVHQVAKYTNISTGFTSYQDDQYWGESQMYCYDEDFNLLKIEDLFIEDFDYEGFIKERIQKELINFNISNDISIDELYKGLQFKIEPSALVFITESFDWGQQRGRQPIHVFIPFTDLDADDLRIFE</sequence>
<evidence type="ECO:0000256" key="1">
    <source>
        <dbReference type="SAM" id="MobiDB-lite"/>
    </source>
</evidence>
<keyword evidence="2" id="KW-1133">Transmembrane helix</keyword>
<dbReference type="InterPro" id="IPR037126">
    <property type="entry name" value="PdaC/RsiV-like_sf"/>
</dbReference>
<evidence type="ECO:0000313" key="4">
    <source>
        <dbReference type="EMBL" id="KAB3530324.1"/>
    </source>
</evidence>
<reference evidence="4 5" key="1">
    <citation type="submission" date="2019-10" db="EMBL/GenBank/DDBJ databases">
        <title>Alkaliphilus serpentinus sp. nov. and Alkaliphilus pronyensis sp. nov., two novel anaerobic alkaliphilic species isolated from the serpentinized-hosted hydrothermal field of the Prony Bay (New Caledonia).</title>
        <authorList>
            <person name="Postec A."/>
        </authorList>
    </citation>
    <scope>NUCLEOTIDE SEQUENCE [LARGE SCALE GENOMIC DNA]</scope>
    <source>
        <strain evidence="4 5">LacT</strain>
    </source>
</reference>